<evidence type="ECO:0000313" key="2">
    <source>
        <dbReference type="EMBL" id="AAT27567.1"/>
    </source>
</evidence>
<dbReference type="RefSeq" id="WP_011264601.1">
    <property type="nucleotide sequence ID" value="NC_006908.1"/>
</dbReference>
<dbReference type="Proteomes" id="UP000009072">
    <property type="component" value="Chromosome"/>
</dbReference>
<sequence>MNKIKLLTNEQLHSNVEKWKWNKANVSNFLKTNFYLSIKDIALMGILMGLYLIVAALVNYTLIGVTRINFDYLFFILIGIIFGPFKGAFWAIFADTFSLLLTGRIAFWLIHYAITPPLIAIISYFFFLLYRNKNDKLFVIPFSLSIVSLASVFAVFSLGWIRNNLKIDGLNGQVTFFAILAISLISVTVIFINIFCFLKYIRTGKNIYKRIIYILALIIFIKIFARWLWGPIAFIEYYNVFLAKGRVPFTLQRNFPIISLRIILKSALVIPLFTLLIIPLVDVTKLLQKKYFYKYDYSNSYI</sequence>
<proteinExistence type="predicted"/>
<feature type="transmembrane region" description="Helical" evidence="1">
    <location>
        <begin position="173"/>
        <end position="198"/>
    </location>
</feature>
<keyword evidence="3" id="KW-1185">Reference proteome</keyword>
<dbReference type="EMBL" id="AE017308">
    <property type="protein sequence ID" value="AAT27567.1"/>
    <property type="molecule type" value="Genomic_DNA"/>
</dbReference>
<evidence type="ECO:0008006" key="4">
    <source>
        <dbReference type="Google" id="ProtNLM"/>
    </source>
</evidence>
<dbReference type="Gene3D" id="1.10.1760.20">
    <property type="match status" value="1"/>
</dbReference>
<keyword evidence="1" id="KW-1133">Transmembrane helix</keyword>
<evidence type="ECO:0000256" key="1">
    <source>
        <dbReference type="SAM" id="Phobius"/>
    </source>
</evidence>
<gene>
    <name evidence="2" type="ordered locus">MMOB0810</name>
</gene>
<organism evidence="2 3">
    <name type="scientific">Mycoplasma mobile (strain ATCC 43663 / 163K / NCTC 11711)</name>
    <name type="common">Mesomycoplasma mobile</name>
    <dbReference type="NCBI Taxonomy" id="267748"/>
    <lineage>
        <taxon>Bacteria</taxon>
        <taxon>Bacillati</taxon>
        <taxon>Mycoplasmatota</taxon>
        <taxon>Mycoplasmoidales</taxon>
        <taxon>Metamycoplasmataceae</taxon>
        <taxon>Mesomycoplasma</taxon>
    </lineage>
</organism>
<protein>
    <recommendedName>
        <fullName evidence="4">ECF transporter S component</fullName>
    </recommendedName>
</protein>
<dbReference type="InterPro" id="IPR009825">
    <property type="entry name" value="ECF_substrate-spec-like"/>
</dbReference>
<keyword evidence="1" id="KW-0472">Membrane</keyword>
<name>Q6KIK9_MYCM1</name>
<dbReference type="eggNOG" id="ENOG5030MMT">
    <property type="taxonomic scope" value="Bacteria"/>
</dbReference>
<evidence type="ECO:0000313" key="3">
    <source>
        <dbReference type="Proteomes" id="UP000009072"/>
    </source>
</evidence>
<dbReference type="OrthoDB" id="397703at2"/>
<keyword evidence="1" id="KW-0812">Transmembrane</keyword>
<feature type="transmembrane region" description="Helical" evidence="1">
    <location>
        <begin position="41"/>
        <end position="60"/>
    </location>
</feature>
<dbReference type="KEGG" id="mmo:MMOB0810"/>
<dbReference type="STRING" id="267748.MMOB0810"/>
<dbReference type="Pfam" id="PF07155">
    <property type="entry name" value="ECF-ribofla_trS"/>
    <property type="match status" value="1"/>
</dbReference>
<reference evidence="2 3" key="1">
    <citation type="journal article" date="2004" name="Genome Res.">
        <title>The complete genome and proteome of Mycoplasma mobile.</title>
        <authorList>
            <person name="Jaffe J.D."/>
            <person name="Stange-Thomann N."/>
            <person name="Smith C."/>
            <person name="DeCaprio D."/>
            <person name="Fisher S."/>
            <person name="Butler J."/>
            <person name="Calvo S."/>
            <person name="Elkins T."/>
            <person name="FitzGerald M.G."/>
            <person name="Hafez N."/>
            <person name="Kodira C.D."/>
            <person name="Major J."/>
            <person name="Wang S."/>
            <person name="Wilkinson J."/>
            <person name="Nicol R."/>
            <person name="Nusbaum C."/>
            <person name="Birren B."/>
            <person name="Berg H.C."/>
            <person name="Church G.M."/>
        </authorList>
    </citation>
    <scope>NUCLEOTIDE SEQUENCE [LARGE SCALE GENOMIC DNA]</scope>
    <source>
        <strain evidence="3">ATCC 43663 / 163K / NCTC 11711</strain>
    </source>
</reference>
<feature type="transmembrane region" description="Helical" evidence="1">
    <location>
        <begin position="210"/>
        <end position="229"/>
    </location>
</feature>
<feature type="transmembrane region" description="Helical" evidence="1">
    <location>
        <begin position="258"/>
        <end position="281"/>
    </location>
</feature>
<feature type="transmembrane region" description="Helical" evidence="1">
    <location>
        <begin position="72"/>
        <end position="93"/>
    </location>
</feature>
<dbReference type="GO" id="GO:0016020">
    <property type="term" value="C:membrane"/>
    <property type="evidence" value="ECO:0007669"/>
    <property type="project" value="InterPro"/>
</dbReference>
<feature type="transmembrane region" description="Helical" evidence="1">
    <location>
        <begin position="105"/>
        <end position="130"/>
    </location>
</feature>
<dbReference type="AlphaFoldDB" id="Q6KIK9"/>
<accession>Q6KIK9</accession>
<feature type="transmembrane region" description="Helical" evidence="1">
    <location>
        <begin position="137"/>
        <end position="161"/>
    </location>
</feature>
<dbReference type="HOGENOM" id="CLU_084455_0_0_14"/>